<dbReference type="HAMAP" id="MF_00338">
    <property type="entry name" value="UPF0145"/>
    <property type="match status" value="1"/>
</dbReference>
<evidence type="ECO:0000313" key="4">
    <source>
        <dbReference type="Proteomes" id="UP000093514"/>
    </source>
</evidence>
<sequence>MIKIIIVSTDYVAGKEVENTIGLVKGSTIKARHIGSDIGAGLRNLVGGEVKGYTKMIDEARDEALERMRREAENLGADAILNARFTTSQVMAGASEILAYGTAVKLK</sequence>
<dbReference type="EMBL" id="LWDV01000005">
    <property type="protein sequence ID" value="OCL28534.1"/>
    <property type="molecule type" value="Genomic_DNA"/>
</dbReference>
<dbReference type="Proteomes" id="UP000093514">
    <property type="component" value="Unassembled WGS sequence"/>
</dbReference>
<dbReference type="PANTHER" id="PTHR34068:SF2">
    <property type="entry name" value="UPF0145 PROTEIN SCO3412"/>
    <property type="match status" value="1"/>
</dbReference>
<evidence type="ECO:0000256" key="1">
    <source>
        <dbReference type="ARBA" id="ARBA00010751"/>
    </source>
</evidence>
<dbReference type="Pfam" id="PF01906">
    <property type="entry name" value="YbjQ_1"/>
    <property type="match status" value="1"/>
</dbReference>
<keyword evidence="4" id="KW-1185">Reference proteome</keyword>
<gene>
    <name evidence="3" type="ORF">U472_01220</name>
</gene>
<dbReference type="SUPFAM" id="SSF117782">
    <property type="entry name" value="YbjQ-like"/>
    <property type="match status" value="1"/>
</dbReference>
<name>A0A1C0AD26_9FIRM</name>
<accession>A0A1C0AD26</accession>
<dbReference type="RefSeq" id="WP_068714694.1">
    <property type="nucleotide sequence ID" value="NZ_LWDV01000005.1"/>
</dbReference>
<comment type="similarity">
    <text evidence="1 2">Belongs to the UPF0145 family.</text>
</comment>
<proteinExistence type="inferred from homology"/>
<evidence type="ECO:0000313" key="3">
    <source>
        <dbReference type="EMBL" id="OCL28534.1"/>
    </source>
</evidence>
<protein>
    <recommendedName>
        <fullName evidence="2">UPF0145 protein U472_01220</fullName>
    </recommendedName>
</protein>
<dbReference type="AlphaFoldDB" id="A0A1C0AD26"/>
<dbReference type="Gene3D" id="3.30.110.70">
    <property type="entry name" value="Hypothetical protein apc22750. Chain B"/>
    <property type="match status" value="1"/>
</dbReference>
<comment type="caution">
    <text evidence="3">The sequence shown here is derived from an EMBL/GenBank/DDBJ whole genome shotgun (WGS) entry which is preliminary data.</text>
</comment>
<dbReference type="PANTHER" id="PTHR34068">
    <property type="entry name" value="UPF0145 PROTEIN YBJQ"/>
    <property type="match status" value="1"/>
</dbReference>
<dbReference type="OrthoDB" id="9796448at2"/>
<dbReference type="InterPro" id="IPR035439">
    <property type="entry name" value="UPF0145_dom_sf"/>
</dbReference>
<dbReference type="InterPro" id="IPR002765">
    <property type="entry name" value="UPF0145_YbjQ-like"/>
</dbReference>
<evidence type="ECO:0000256" key="2">
    <source>
        <dbReference type="HAMAP-Rule" id="MF_00338"/>
    </source>
</evidence>
<reference evidence="4" key="1">
    <citation type="submission" date="2016-07" db="EMBL/GenBank/DDBJ databases">
        <authorList>
            <person name="Florea S."/>
            <person name="Webb J.S."/>
            <person name="Jaromczyk J."/>
            <person name="Schardl C.L."/>
        </authorList>
    </citation>
    <scope>NUCLEOTIDE SEQUENCE [LARGE SCALE GENOMIC DNA]</scope>
    <source>
        <strain evidence="4">Z6</strain>
    </source>
</reference>
<organism evidence="3 4">
    <name type="scientific">Orenia metallireducens</name>
    <dbReference type="NCBI Taxonomy" id="1413210"/>
    <lineage>
        <taxon>Bacteria</taxon>
        <taxon>Bacillati</taxon>
        <taxon>Bacillota</taxon>
        <taxon>Clostridia</taxon>
        <taxon>Halanaerobiales</taxon>
        <taxon>Halobacteroidaceae</taxon>
        <taxon>Orenia</taxon>
    </lineage>
</organism>
<reference evidence="3 4" key="2">
    <citation type="submission" date="2016-08" db="EMBL/GenBank/DDBJ databases">
        <title>Orenia metallireducens sp. nov. strain Z6, a Novel Metal-reducing Firmicute from the Deep Subsurface.</title>
        <authorList>
            <person name="Maxim B.I."/>
            <person name="Kenneth K."/>
            <person name="Flynn T.M."/>
            <person name="Oloughlin E.J."/>
            <person name="Locke R.A."/>
            <person name="Weber J.R."/>
            <person name="Egan S.M."/>
            <person name="Mackie R.I."/>
            <person name="Cann I.K."/>
        </authorList>
    </citation>
    <scope>NUCLEOTIDE SEQUENCE [LARGE SCALE GENOMIC DNA]</scope>
    <source>
        <strain evidence="3 4">Z6</strain>
    </source>
</reference>